<reference evidence="2" key="1">
    <citation type="submission" date="2018-07" db="EMBL/GenBank/DDBJ databases">
        <authorList>
            <person name="Wan J."/>
            <person name="Li Y."/>
            <person name="Wang H."/>
            <person name="Tang L."/>
            <person name="Li Z."/>
            <person name="Tan Q."/>
            <person name="Bao D."/>
            <person name="Yang R."/>
        </authorList>
    </citation>
    <scope>NUCLEOTIDE SEQUENCE</scope>
    <source>
        <strain evidence="2">Tai8</strain>
    </source>
</reference>
<dbReference type="InterPro" id="IPR006350">
    <property type="entry name" value="Intron_endoG1"/>
</dbReference>
<name>A0A5H2QA06_9AGAR</name>
<dbReference type="SMART" id="SM00465">
    <property type="entry name" value="GIYc"/>
    <property type="match status" value="1"/>
</dbReference>
<dbReference type="GO" id="GO:0004519">
    <property type="term" value="F:endonuclease activity"/>
    <property type="evidence" value="ECO:0007669"/>
    <property type="project" value="InterPro"/>
</dbReference>
<keyword evidence="2" id="KW-0496">Mitochondrion</keyword>
<evidence type="ECO:0000313" key="2">
    <source>
        <dbReference type="EMBL" id="AYD91435.1"/>
    </source>
</evidence>
<dbReference type="AlphaFoldDB" id="A0A5H2QA06"/>
<sequence>MLISLKWLNVVNDETTTLSLSYVAGPTIASSRLQSILDSHKLTPVAIWENLHLSEVKDDVLKVVKPLAGVYVIVNLINGKMYVGSATTGRMGNRFYKHLYGGNGSSLVWAAIQKYGLQDFAFVVVETLPSLVTREDNKDLLTLEDHYIVTLLPSYNIAPKAGNTFGFKHKEETKEAMSLNYSSERREAIGSLNRGKSLAPSTIELMREAALKRGSMPDSIRAKVSANSTVAQLYEVSQVDGSSFSSPDGVMVTSVTLRTIPVVANFIGCNERTVRRALKSNGIVLKLWHVIALGKAIGS</sequence>
<dbReference type="EMBL" id="MH647062">
    <property type="protein sequence ID" value="AYD91435.1"/>
    <property type="molecule type" value="Genomic_DNA"/>
</dbReference>
<dbReference type="SUPFAM" id="SSF82771">
    <property type="entry name" value="GIY-YIG endonuclease"/>
    <property type="match status" value="1"/>
</dbReference>
<organism evidence="2">
    <name type="scientific">Volvariella volvacea</name>
    <dbReference type="NCBI Taxonomy" id="36659"/>
    <lineage>
        <taxon>Eukaryota</taxon>
        <taxon>Fungi</taxon>
        <taxon>Dikarya</taxon>
        <taxon>Basidiomycota</taxon>
        <taxon>Agaricomycotina</taxon>
        <taxon>Agaricomycetes</taxon>
        <taxon>Agaricomycetidae</taxon>
        <taxon>Agaricales</taxon>
        <taxon>Pluteineae</taxon>
        <taxon>Pluteaceae</taxon>
        <taxon>Volvariella</taxon>
    </lineage>
</organism>
<dbReference type="CDD" id="cd10445">
    <property type="entry name" value="GIY-YIG_bI1_like"/>
    <property type="match status" value="1"/>
</dbReference>
<evidence type="ECO:0000259" key="1">
    <source>
        <dbReference type="PROSITE" id="PS50164"/>
    </source>
</evidence>
<dbReference type="InterPro" id="IPR000305">
    <property type="entry name" value="GIY-YIG_endonuc"/>
</dbReference>
<accession>A0A5H2QA06</accession>
<dbReference type="NCBIfam" id="TIGR01453">
    <property type="entry name" value="grpIintron_endo"/>
    <property type="match status" value="1"/>
</dbReference>
<feature type="domain" description="GIY-YIG" evidence="1">
    <location>
        <begin position="66"/>
        <end position="157"/>
    </location>
</feature>
<gene>
    <name evidence="2" type="primary">orf299</name>
</gene>
<protein>
    <recommendedName>
        <fullName evidence="1">GIY-YIG domain-containing protein</fullName>
    </recommendedName>
</protein>
<dbReference type="PROSITE" id="PS50164">
    <property type="entry name" value="GIY_YIG"/>
    <property type="match status" value="1"/>
</dbReference>
<proteinExistence type="predicted"/>
<geneLocation type="mitochondrion" evidence="2"/>
<dbReference type="Gene3D" id="3.40.1440.10">
    <property type="entry name" value="GIY-YIG endonuclease"/>
    <property type="match status" value="1"/>
</dbReference>
<dbReference type="InterPro" id="IPR035901">
    <property type="entry name" value="GIY-YIG_endonuc_sf"/>
</dbReference>